<dbReference type="eggNOG" id="COG2273">
    <property type="taxonomic scope" value="Bacteria"/>
</dbReference>
<dbReference type="PRINTS" id="PR00313">
    <property type="entry name" value="CABNDNGRPT"/>
</dbReference>
<dbReference type="Gene3D" id="2.150.10.10">
    <property type="entry name" value="Serralysin-like metalloprotease, C-terminal"/>
    <property type="match status" value="2"/>
</dbReference>
<keyword evidence="5" id="KW-1185">Reference proteome</keyword>
<dbReference type="Pfam" id="PF00722">
    <property type="entry name" value="Glyco_hydro_16"/>
    <property type="match status" value="1"/>
</dbReference>
<evidence type="ECO:0000256" key="2">
    <source>
        <dbReference type="SAM" id="MobiDB-lite"/>
    </source>
</evidence>
<dbReference type="GO" id="GO:0005509">
    <property type="term" value="F:calcium ion binding"/>
    <property type="evidence" value="ECO:0007669"/>
    <property type="project" value="InterPro"/>
</dbReference>
<dbReference type="InterPro" id="IPR050546">
    <property type="entry name" value="Glycosyl_Hydrlase_16"/>
</dbReference>
<evidence type="ECO:0000313" key="4">
    <source>
        <dbReference type="EMBL" id="EPX75563.1"/>
    </source>
</evidence>
<dbReference type="PROSITE" id="PS51762">
    <property type="entry name" value="GH16_2"/>
    <property type="match status" value="1"/>
</dbReference>
<dbReference type="GO" id="GO:0005975">
    <property type="term" value="P:carbohydrate metabolic process"/>
    <property type="evidence" value="ECO:0007669"/>
    <property type="project" value="InterPro"/>
</dbReference>
<protein>
    <submittedName>
        <fullName evidence="4">Putative calcium binding protein hemolysin</fullName>
    </submittedName>
</protein>
<dbReference type="PANTHER" id="PTHR10963:SF55">
    <property type="entry name" value="GLYCOSIDE HYDROLASE FAMILY 16 PROTEIN"/>
    <property type="match status" value="1"/>
</dbReference>
<feature type="region of interest" description="Disordered" evidence="2">
    <location>
        <begin position="312"/>
        <end position="335"/>
    </location>
</feature>
<gene>
    <name evidence="4" type="ORF">Salmuc_01596</name>
</gene>
<dbReference type="InterPro" id="IPR018511">
    <property type="entry name" value="Hemolysin-typ_Ca-bd_CS"/>
</dbReference>
<dbReference type="Proteomes" id="UP000015347">
    <property type="component" value="Unassembled WGS sequence"/>
</dbReference>
<dbReference type="SUPFAM" id="SSF51120">
    <property type="entry name" value="beta-Roll"/>
    <property type="match status" value="1"/>
</dbReference>
<dbReference type="Pfam" id="PF00353">
    <property type="entry name" value="HemolysinCabind"/>
    <property type="match status" value="1"/>
</dbReference>
<evidence type="ECO:0000313" key="5">
    <source>
        <dbReference type="Proteomes" id="UP000015347"/>
    </source>
</evidence>
<dbReference type="InterPro" id="IPR013320">
    <property type="entry name" value="ConA-like_dom_sf"/>
</dbReference>
<dbReference type="PANTHER" id="PTHR10963">
    <property type="entry name" value="GLYCOSYL HYDROLASE-RELATED"/>
    <property type="match status" value="1"/>
</dbReference>
<dbReference type="CDD" id="cd08023">
    <property type="entry name" value="GH16_laminarinase_like"/>
    <property type="match status" value="1"/>
</dbReference>
<dbReference type="AlphaFoldDB" id="S9Q7I9"/>
<dbReference type="GO" id="GO:0004553">
    <property type="term" value="F:hydrolase activity, hydrolyzing O-glycosyl compounds"/>
    <property type="evidence" value="ECO:0007669"/>
    <property type="project" value="InterPro"/>
</dbReference>
<organism evidence="4 5">
    <name type="scientific">Salipiger mucosus DSM 16094</name>
    <dbReference type="NCBI Taxonomy" id="1123237"/>
    <lineage>
        <taxon>Bacteria</taxon>
        <taxon>Pseudomonadati</taxon>
        <taxon>Pseudomonadota</taxon>
        <taxon>Alphaproteobacteria</taxon>
        <taxon>Rhodobacterales</taxon>
        <taxon>Roseobacteraceae</taxon>
        <taxon>Salipiger</taxon>
    </lineage>
</organism>
<reference evidence="5" key="1">
    <citation type="journal article" date="2014" name="Stand. Genomic Sci.">
        <title>Genome sequence of the exopolysaccharide-producing Salipiger mucosus type strain (DSM 16094(T)), a moderately halophilic member of the Roseobacter clade.</title>
        <authorList>
            <person name="Riedel T."/>
            <person name="Spring S."/>
            <person name="Fiebig A."/>
            <person name="Petersen J."/>
            <person name="Kyrpides N.C."/>
            <person name="Goker M."/>
            <person name="Klenk H.P."/>
        </authorList>
    </citation>
    <scope>NUCLEOTIDE SEQUENCE [LARGE SCALE GENOMIC DNA]</scope>
    <source>
        <strain evidence="5">DSM 16094</strain>
    </source>
</reference>
<dbReference type="STRING" id="1123237.Salmuc_01596"/>
<dbReference type="PROSITE" id="PS00330">
    <property type="entry name" value="HEMOLYSIN_CALCIUM"/>
    <property type="match status" value="1"/>
</dbReference>
<dbReference type="eggNOG" id="COG2931">
    <property type="taxonomic scope" value="Bacteria"/>
</dbReference>
<dbReference type="EMBL" id="APVH01000073">
    <property type="protein sequence ID" value="EPX75563.1"/>
    <property type="molecule type" value="Genomic_DNA"/>
</dbReference>
<comment type="caution">
    <text evidence="4">The sequence shown here is derived from an EMBL/GenBank/DDBJ whole genome shotgun (WGS) entry which is preliminary data.</text>
</comment>
<comment type="similarity">
    <text evidence="1">Belongs to the glycosyl hydrolase 16 family.</text>
</comment>
<name>S9Q7I9_9RHOB</name>
<dbReference type="SUPFAM" id="SSF49899">
    <property type="entry name" value="Concanavalin A-like lectins/glucanases"/>
    <property type="match status" value="1"/>
</dbReference>
<dbReference type="InterPro" id="IPR000757">
    <property type="entry name" value="Beta-glucanase-like"/>
</dbReference>
<evidence type="ECO:0000256" key="1">
    <source>
        <dbReference type="ARBA" id="ARBA00006865"/>
    </source>
</evidence>
<dbReference type="HOGENOM" id="CLU_543898_0_0_5"/>
<dbReference type="InterPro" id="IPR001343">
    <property type="entry name" value="Hemolysn_Ca-bd"/>
</dbReference>
<dbReference type="InterPro" id="IPR011049">
    <property type="entry name" value="Serralysin-like_metalloprot_C"/>
</dbReference>
<dbReference type="Gene3D" id="2.60.120.200">
    <property type="match status" value="1"/>
</dbReference>
<accession>S9Q7I9</accession>
<proteinExistence type="inferred from homology"/>
<sequence length="501" mass="53188">MHSDRFSFLAARDRGFAEQPGRPRDPHQAEAIEAEETAALMTSEATLFSVSSSSTAGGPQGITIDGEKYVPTFVDEFNGSTTSFWTGYGSGGTWATSFSPHLDDTRNIASNNELQYYIDPDMTGLPNPFTLDQGVLTIRASELDAAQQQLTGGLDYGSGMLSTEMTFDVASAYIEIRADVPDEQGFWSAFWMLPADGDWSSEIDIFEILGGDAGTVHTNLWTDGTPDADFVTGTGAGDGFHTYGLFWDADTIQWFYDGTMIRETANTVTEEMFLVINLAIGGWAGSPDATTDFGNGLGIDYLRVYELESDPGRNPTQLTESFEPGTPDVGTAQDDVINGTRWDDVIKAGSGNDTVYGDAGDDLLRGQAGADRLFGQAGDDTLQGSPGNDHLVGGTGADLLSGASGTDHMWGGAYGADGTRDEFVFSAGGGTDYIHDFEVGIDVVDLTAFASDWTSVQSALTDQSWATYLDLALLGGQAGDGLFLVGIEAASLTIDGFLLAT</sequence>
<evidence type="ECO:0000259" key="3">
    <source>
        <dbReference type="PROSITE" id="PS51762"/>
    </source>
</evidence>
<feature type="domain" description="GH16" evidence="3">
    <location>
        <begin position="63"/>
        <end position="310"/>
    </location>
</feature>